<evidence type="ECO:0000256" key="9">
    <source>
        <dbReference type="ARBA" id="ARBA00023136"/>
    </source>
</evidence>
<evidence type="ECO:0000256" key="10">
    <source>
        <dbReference type="ARBA" id="ARBA00044501"/>
    </source>
</evidence>
<dbReference type="Pfam" id="PF14943">
    <property type="entry name" value="MRP-S26"/>
    <property type="match status" value="1"/>
</dbReference>
<proteinExistence type="evidence at transcript level"/>
<keyword evidence="6" id="KW-0560">Oxidoreductase</keyword>
<evidence type="ECO:0000256" key="8">
    <source>
        <dbReference type="ARBA" id="ARBA00023133"/>
    </source>
</evidence>
<keyword evidence="3 12" id="KW-0812">Transmembrane</keyword>
<comment type="pathway">
    <text evidence="10">Porphyrin-containing compound metabolism; heme A biosynthesis; heme A from heme O: step 1/1.</text>
</comment>
<evidence type="ECO:0000256" key="12">
    <source>
        <dbReference type="SAM" id="Phobius"/>
    </source>
</evidence>
<comment type="catalytic activity">
    <reaction evidence="11">
        <text>Fe(II)-heme o + 2 A + H2O = Fe(II)-heme a + 2 AH2</text>
        <dbReference type="Rhea" id="RHEA:63388"/>
        <dbReference type="ChEBI" id="CHEBI:13193"/>
        <dbReference type="ChEBI" id="CHEBI:15377"/>
        <dbReference type="ChEBI" id="CHEBI:17499"/>
        <dbReference type="ChEBI" id="CHEBI:60530"/>
        <dbReference type="ChEBI" id="CHEBI:61715"/>
        <dbReference type="EC" id="1.17.99.9"/>
    </reaction>
    <physiologicalReaction direction="left-to-right" evidence="11">
        <dbReference type="Rhea" id="RHEA:63389"/>
    </physiologicalReaction>
</comment>
<dbReference type="PANTHER" id="PTHR23289">
    <property type="entry name" value="CYTOCHROME C OXIDASE ASSEMBLY PROTEIN COX15"/>
    <property type="match status" value="1"/>
</dbReference>
<dbReference type="PROSITE" id="PS50815">
    <property type="entry name" value="HORMA"/>
    <property type="match status" value="1"/>
</dbReference>
<evidence type="ECO:0000256" key="3">
    <source>
        <dbReference type="ARBA" id="ARBA00022692"/>
    </source>
</evidence>
<dbReference type="InterPro" id="IPR023754">
    <property type="entry name" value="HemeA_Synthase_type2"/>
</dbReference>
<reference evidence="14" key="1">
    <citation type="submission" date="2018-08" db="EMBL/GenBank/DDBJ databases">
        <authorList>
            <person name="Cornetti L."/>
        </authorList>
    </citation>
    <scope>NUCLEOTIDE SEQUENCE</scope>
    <source>
        <strain evidence="14">CH-H-2</strain>
    </source>
</reference>
<evidence type="ECO:0000256" key="4">
    <source>
        <dbReference type="ARBA" id="ARBA00022723"/>
    </source>
</evidence>
<keyword evidence="9 12" id="KW-0472">Membrane</keyword>
<comment type="cofactor">
    <cofactor evidence="1">
        <name>heme b</name>
        <dbReference type="ChEBI" id="CHEBI:60344"/>
    </cofactor>
</comment>
<feature type="domain" description="HORMA" evidence="13">
    <location>
        <begin position="95"/>
        <end position="278"/>
    </location>
</feature>
<feature type="transmembrane region" description="Helical" evidence="12">
    <location>
        <begin position="425"/>
        <end position="443"/>
    </location>
</feature>
<dbReference type="EMBL" id="LR022721">
    <property type="protein sequence ID" value="SVE92340.1"/>
    <property type="molecule type" value="mRNA"/>
</dbReference>
<dbReference type="GO" id="GO:0006784">
    <property type="term" value="P:heme A biosynthetic process"/>
    <property type="evidence" value="ECO:0007669"/>
    <property type="project" value="InterPro"/>
</dbReference>
<keyword evidence="5 12" id="KW-1133">Transmembrane helix</keyword>
<dbReference type="InterPro" id="IPR003780">
    <property type="entry name" value="COX15/CtaA_fam"/>
</dbReference>
<dbReference type="GO" id="GO:0005763">
    <property type="term" value="C:mitochondrial small ribosomal subunit"/>
    <property type="evidence" value="ECO:0007669"/>
    <property type="project" value="InterPro"/>
</dbReference>
<dbReference type="GO" id="GO:0046872">
    <property type="term" value="F:metal ion binding"/>
    <property type="evidence" value="ECO:0007669"/>
    <property type="project" value="UniProtKB-KW"/>
</dbReference>
<dbReference type="SUPFAM" id="SSF56019">
    <property type="entry name" value="The spindle assembly checkpoint protein mad2"/>
    <property type="match status" value="1"/>
</dbReference>
<evidence type="ECO:0000256" key="2">
    <source>
        <dbReference type="ARBA" id="ARBA00004141"/>
    </source>
</evidence>
<name>A0A4Y7NGK7_9CRUS</name>
<dbReference type="InterPro" id="IPR036570">
    <property type="entry name" value="HORMA_dom_sf"/>
</dbReference>
<feature type="transmembrane region" description="Helical" evidence="12">
    <location>
        <begin position="455"/>
        <end position="473"/>
    </location>
</feature>
<evidence type="ECO:0000256" key="6">
    <source>
        <dbReference type="ARBA" id="ARBA00023002"/>
    </source>
</evidence>
<evidence type="ECO:0000256" key="11">
    <source>
        <dbReference type="ARBA" id="ARBA00048044"/>
    </source>
</evidence>
<evidence type="ECO:0000256" key="7">
    <source>
        <dbReference type="ARBA" id="ARBA00023004"/>
    </source>
</evidence>
<sequence>MKVKLEEEEHARLMEVNRLENEKTSRLREERLAIEAEKTREKVLSSLIKTEKENQILEAKAEAFLQKQILEPTISSQDLERAIEEALANPVDFNFAIDLDGYVYRDYSLNSILYQRGVFPEESFIPTQHYGLTMYMSKMPEIKKYIDEILPHLKQWLTEGKIKKLVLALCDVNSKEPLECWEFRIVAEETATGEIKQQGSKPLKDIQQEIRNVLRQITACVTFLPLLDCVCSFDLQVHTKKDAGGEGWGDVQPLTIQNAQEVQLRSFSTSIQNVHTFLCNHVRPYLKNAWTPKYYITTAVQAGRPHFKFSVLLKSLKSFKPITRLTTTTVEAPTLYQSKWIGRWLGTCAGMCFGAVVIGGLTRLTESGLSMVEWSAFGERPPLSRADWEREFEKYKQFPEYKQLKKGISLEEFKFIWHMEYGHRMWGRLIGAMFVIPAAIFWKKGYFNSALKKKVLVFGTLIGCQGLLGWYMVKSGLEDRFHEASDVPRVSQYRLASHLGSAFILYSLFLWTSLHHLMPAKVMEASKAALKFKRLVHFSKGFIFLTALSGAFVAGLDAGLVYNSYPLMGGRWIPEDWLALSPSLRNFTENPSTVQFDHRTLGNFTVLLLSSVWLLSRRVVLPPRARYAANALAAMAWMQASLGISTLLFHVPTPLASSHQAGSLVLLSTALWLSHELKNMKYIPK</sequence>
<dbReference type="Pfam" id="PF02628">
    <property type="entry name" value="COX15-CtaA"/>
    <property type="match status" value="1"/>
</dbReference>
<dbReference type="PANTHER" id="PTHR23289:SF2">
    <property type="entry name" value="CYTOCHROME C OXIDASE ASSEMBLY PROTEIN COX15 HOMOLOG"/>
    <property type="match status" value="1"/>
</dbReference>
<comment type="subcellular location">
    <subcellularLocation>
        <location evidence="2">Membrane</location>
        <topology evidence="2">Multi-pass membrane protein</topology>
    </subcellularLocation>
</comment>
<feature type="transmembrane region" description="Helical" evidence="12">
    <location>
        <begin position="628"/>
        <end position="649"/>
    </location>
</feature>
<evidence type="ECO:0000256" key="1">
    <source>
        <dbReference type="ARBA" id="ARBA00001970"/>
    </source>
</evidence>
<evidence type="ECO:0000313" key="14">
    <source>
        <dbReference type="EMBL" id="SVE92340.1"/>
    </source>
</evidence>
<keyword evidence="4" id="KW-0479">Metal-binding</keyword>
<gene>
    <name evidence="14" type="primary">EOG090X04TT</name>
</gene>
<protein>
    <submittedName>
        <fullName evidence="14">EOG090X04TT</fullName>
    </submittedName>
</protein>
<accession>A0A4Y7NGK7</accession>
<feature type="transmembrane region" description="Helical" evidence="12">
    <location>
        <begin position="493"/>
        <end position="514"/>
    </location>
</feature>
<keyword evidence="8" id="KW-0350">Heme biosynthesis</keyword>
<dbReference type="InterPro" id="IPR003511">
    <property type="entry name" value="HORMA_dom"/>
</dbReference>
<keyword evidence="7" id="KW-0408">Iron</keyword>
<organism evidence="14">
    <name type="scientific">Megafenestra aurita</name>
    <dbReference type="NCBI Taxonomy" id="2291010"/>
    <lineage>
        <taxon>Eukaryota</taxon>
        <taxon>Metazoa</taxon>
        <taxon>Ecdysozoa</taxon>
        <taxon>Arthropoda</taxon>
        <taxon>Crustacea</taxon>
        <taxon>Branchiopoda</taxon>
        <taxon>Diplostraca</taxon>
        <taxon>Cladocera</taxon>
        <taxon>Anomopoda</taxon>
        <taxon>Daphniidae</taxon>
        <taxon>Megafenestra</taxon>
    </lineage>
</organism>
<feature type="transmembrane region" description="Helical" evidence="12">
    <location>
        <begin position="535"/>
        <end position="556"/>
    </location>
</feature>
<dbReference type="GO" id="GO:0120547">
    <property type="term" value="F:heme A synthase activity"/>
    <property type="evidence" value="ECO:0007669"/>
    <property type="project" value="UniProtKB-EC"/>
</dbReference>
<feature type="transmembrane region" description="Helical" evidence="12">
    <location>
        <begin position="600"/>
        <end position="616"/>
    </location>
</feature>
<dbReference type="AlphaFoldDB" id="A0A4Y7NGK7"/>
<dbReference type="InterPro" id="IPR026140">
    <property type="entry name" value="Ribosomal_mS26"/>
</dbReference>
<dbReference type="Pfam" id="PF02301">
    <property type="entry name" value="HORMA"/>
    <property type="match status" value="1"/>
</dbReference>
<dbReference type="GO" id="GO:0016653">
    <property type="term" value="F:oxidoreductase activity, acting on NAD(P)H, heme protein as acceptor"/>
    <property type="evidence" value="ECO:0007669"/>
    <property type="project" value="TreeGrafter"/>
</dbReference>
<dbReference type="Gene3D" id="3.30.900.10">
    <property type="entry name" value="HORMA domain"/>
    <property type="match status" value="1"/>
</dbReference>
<evidence type="ECO:0000256" key="5">
    <source>
        <dbReference type="ARBA" id="ARBA00022989"/>
    </source>
</evidence>
<dbReference type="GO" id="GO:0005743">
    <property type="term" value="C:mitochondrial inner membrane"/>
    <property type="evidence" value="ECO:0007669"/>
    <property type="project" value="TreeGrafter"/>
</dbReference>
<evidence type="ECO:0000259" key="13">
    <source>
        <dbReference type="PROSITE" id="PS50815"/>
    </source>
</evidence>